<dbReference type="InterPro" id="IPR002528">
    <property type="entry name" value="MATE_fam"/>
</dbReference>
<protein>
    <submittedName>
        <fullName evidence="3">Uncharacterized protein</fullName>
    </submittedName>
</protein>
<accession>A0AAV1XH85</accession>
<keyword evidence="2" id="KW-1133">Transmembrane helix</keyword>
<comment type="similarity">
    <text evidence="1">Belongs to the multi antimicrobial extrusion (MATE) (TC 2.A.66.1) family.</text>
</comment>
<feature type="transmembrane region" description="Helical" evidence="2">
    <location>
        <begin position="39"/>
        <end position="62"/>
    </location>
</feature>
<dbReference type="Pfam" id="PF01554">
    <property type="entry name" value="MatE"/>
    <property type="match status" value="1"/>
</dbReference>
<sequence length="115" mass="12801">MGDEAKKQLWLAGPMICVSVFQYSLQMISLIFVGHLDELFLAAAALATSFVSVTGFSVMMGLSSVLDTFCGQSYGAQQYEMVGIHTQSHVGNRYLNIFYEGADSFLFDIFKYEVR</sequence>
<reference evidence="3 4" key="1">
    <citation type="submission" date="2024-03" db="EMBL/GenBank/DDBJ databases">
        <authorList>
            <person name="Martinez-Hernandez J."/>
        </authorList>
    </citation>
    <scope>NUCLEOTIDE SEQUENCE [LARGE SCALE GENOMIC DNA]</scope>
</reference>
<evidence type="ECO:0000313" key="3">
    <source>
        <dbReference type="EMBL" id="CAL0320872.1"/>
    </source>
</evidence>
<organism evidence="3 4">
    <name type="scientific">Lupinus luteus</name>
    <name type="common">European yellow lupine</name>
    <dbReference type="NCBI Taxonomy" id="3873"/>
    <lineage>
        <taxon>Eukaryota</taxon>
        <taxon>Viridiplantae</taxon>
        <taxon>Streptophyta</taxon>
        <taxon>Embryophyta</taxon>
        <taxon>Tracheophyta</taxon>
        <taxon>Spermatophyta</taxon>
        <taxon>Magnoliopsida</taxon>
        <taxon>eudicotyledons</taxon>
        <taxon>Gunneridae</taxon>
        <taxon>Pentapetalae</taxon>
        <taxon>rosids</taxon>
        <taxon>fabids</taxon>
        <taxon>Fabales</taxon>
        <taxon>Fabaceae</taxon>
        <taxon>Papilionoideae</taxon>
        <taxon>50 kb inversion clade</taxon>
        <taxon>genistoids sensu lato</taxon>
        <taxon>core genistoids</taxon>
        <taxon>Genisteae</taxon>
        <taxon>Lupinus</taxon>
    </lineage>
</organism>
<dbReference type="AlphaFoldDB" id="A0AAV1XH85"/>
<dbReference type="PANTHER" id="PTHR11206">
    <property type="entry name" value="MULTIDRUG RESISTANCE PROTEIN"/>
    <property type="match status" value="1"/>
</dbReference>
<evidence type="ECO:0000256" key="2">
    <source>
        <dbReference type="SAM" id="Phobius"/>
    </source>
</evidence>
<name>A0AAV1XH85_LUPLU</name>
<dbReference type="Proteomes" id="UP001497480">
    <property type="component" value="Unassembled WGS sequence"/>
</dbReference>
<keyword evidence="2" id="KW-0472">Membrane</keyword>
<proteinExistence type="inferred from homology"/>
<dbReference type="GO" id="GO:0042910">
    <property type="term" value="F:xenobiotic transmembrane transporter activity"/>
    <property type="evidence" value="ECO:0007669"/>
    <property type="project" value="InterPro"/>
</dbReference>
<feature type="transmembrane region" description="Helical" evidence="2">
    <location>
        <begin position="9"/>
        <end position="33"/>
    </location>
</feature>
<evidence type="ECO:0000256" key="1">
    <source>
        <dbReference type="ARBA" id="ARBA00010199"/>
    </source>
</evidence>
<dbReference type="GO" id="GO:0015297">
    <property type="term" value="F:antiporter activity"/>
    <property type="evidence" value="ECO:0007669"/>
    <property type="project" value="InterPro"/>
</dbReference>
<keyword evidence="2" id="KW-0812">Transmembrane</keyword>
<evidence type="ECO:0000313" key="4">
    <source>
        <dbReference type="Proteomes" id="UP001497480"/>
    </source>
</evidence>
<keyword evidence="4" id="KW-1185">Reference proteome</keyword>
<comment type="caution">
    <text evidence="3">The sequence shown here is derived from an EMBL/GenBank/DDBJ whole genome shotgun (WGS) entry which is preliminary data.</text>
</comment>
<dbReference type="EMBL" id="CAXHTB010000015">
    <property type="protein sequence ID" value="CAL0320872.1"/>
    <property type="molecule type" value="Genomic_DNA"/>
</dbReference>
<dbReference type="GO" id="GO:0016020">
    <property type="term" value="C:membrane"/>
    <property type="evidence" value="ECO:0007669"/>
    <property type="project" value="InterPro"/>
</dbReference>
<gene>
    <name evidence="3" type="ORF">LLUT_LOCUS21932</name>
</gene>